<dbReference type="InterPro" id="IPR016181">
    <property type="entry name" value="Acyl_CoA_acyltransferase"/>
</dbReference>
<comment type="caution">
    <text evidence="2">The sequence shown here is derived from an EMBL/GenBank/DDBJ whole genome shotgun (WGS) entry which is preliminary data.</text>
</comment>
<dbReference type="PANTHER" id="PTHR43792:SF1">
    <property type="entry name" value="N-ACETYLTRANSFERASE DOMAIN-CONTAINING PROTEIN"/>
    <property type="match status" value="1"/>
</dbReference>
<reference evidence="2 3" key="1">
    <citation type="submission" date="2018-03" db="EMBL/GenBank/DDBJ databases">
        <title>Genomic Encyclopedia of Archaeal and Bacterial Type Strains, Phase II (KMG-II): from individual species to whole genera.</title>
        <authorList>
            <person name="Goeker M."/>
        </authorList>
    </citation>
    <scope>NUCLEOTIDE SEQUENCE [LARGE SCALE GENOMIC DNA]</scope>
    <source>
        <strain evidence="2 3">DSM 29318</strain>
    </source>
</reference>
<dbReference type="PANTHER" id="PTHR43792">
    <property type="entry name" value="GNAT FAMILY, PUTATIVE (AFU_ORTHOLOGUE AFUA_3G00765)-RELATED-RELATED"/>
    <property type="match status" value="1"/>
</dbReference>
<keyword evidence="3" id="KW-1185">Reference proteome</keyword>
<keyword evidence="2" id="KW-0808">Transferase</keyword>
<protein>
    <submittedName>
        <fullName evidence="2">RimJ/RimL family protein N-acetyltransferase</fullName>
    </submittedName>
</protein>
<dbReference type="SUPFAM" id="SSF55729">
    <property type="entry name" value="Acyl-CoA N-acyltransferases (Nat)"/>
    <property type="match status" value="1"/>
</dbReference>
<dbReference type="RefSeq" id="WP_106161128.1">
    <property type="nucleotide sequence ID" value="NZ_PVTT01000002.1"/>
</dbReference>
<dbReference type="InterPro" id="IPR000182">
    <property type="entry name" value="GNAT_dom"/>
</dbReference>
<evidence type="ECO:0000313" key="2">
    <source>
        <dbReference type="EMBL" id="PRY93542.1"/>
    </source>
</evidence>
<accession>A0A2T0X3L7</accession>
<dbReference type="Gene3D" id="3.40.630.30">
    <property type="match status" value="1"/>
</dbReference>
<organism evidence="2 3">
    <name type="scientific">Hasllibacter halocynthiae</name>
    <dbReference type="NCBI Taxonomy" id="595589"/>
    <lineage>
        <taxon>Bacteria</taxon>
        <taxon>Pseudomonadati</taxon>
        <taxon>Pseudomonadota</taxon>
        <taxon>Alphaproteobacteria</taxon>
        <taxon>Rhodobacterales</taxon>
        <taxon>Roseobacteraceae</taxon>
        <taxon>Hasllibacter</taxon>
    </lineage>
</organism>
<proteinExistence type="predicted"/>
<dbReference type="InterPro" id="IPR051531">
    <property type="entry name" value="N-acetyltransferase"/>
</dbReference>
<dbReference type="GO" id="GO:0016747">
    <property type="term" value="F:acyltransferase activity, transferring groups other than amino-acyl groups"/>
    <property type="evidence" value="ECO:0007669"/>
    <property type="project" value="InterPro"/>
</dbReference>
<dbReference type="EMBL" id="PVTT01000002">
    <property type="protein sequence ID" value="PRY93542.1"/>
    <property type="molecule type" value="Genomic_DNA"/>
</dbReference>
<dbReference type="AlphaFoldDB" id="A0A2T0X3L7"/>
<sequence>MSLKTTLPPREPPFLRTDRLALRPHRRGDWPAYAAFMASDRAAHIGGPYDAQAAWGWFCSDFGQWGLTGTGALAVDRGGETVGQVVFNDLPTFPEFELGWLAFEGHEGHGYLSEAASAFRDWIREEARPPSLVSYVSPDNARSLALAERLGARRDEGAPAPSTGDVVMRHWGAAA</sequence>
<dbReference type="OrthoDB" id="6293260at2"/>
<evidence type="ECO:0000259" key="1">
    <source>
        <dbReference type="PROSITE" id="PS51186"/>
    </source>
</evidence>
<name>A0A2T0X3L7_9RHOB</name>
<dbReference type="PROSITE" id="PS51186">
    <property type="entry name" value="GNAT"/>
    <property type="match status" value="1"/>
</dbReference>
<dbReference type="Proteomes" id="UP000238801">
    <property type="component" value="Unassembled WGS sequence"/>
</dbReference>
<dbReference type="Pfam" id="PF13302">
    <property type="entry name" value="Acetyltransf_3"/>
    <property type="match status" value="1"/>
</dbReference>
<evidence type="ECO:0000313" key="3">
    <source>
        <dbReference type="Proteomes" id="UP000238801"/>
    </source>
</evidence>
<gene>
    <name evidence="2" type="ORF">BCF33_2414</name>
</gene>
<feature type="domain" description="N-acetyltransferase" evidence="1">
    <location>
        <begin position="20"/>
        <end position="173"/>
    </location>
</feature>